<sequence>MLVLAVAAALGGCAAVDTKTVVTDSEAYMAQQFTPAQLPPKVKTVLEAGERLPAAPFKRIRYRVSADFDEEGRKLELAADYAITNLGDGYIQQRSEYARNGVPYRINMALMFGNIHILRSQTSFLDRPTAQQPFETKDLTVFDRSLGKPVAGRSYTMEAKTGLAPQIAGFTDEKRVCVAGPAVPAATLFAGLSGQGIPLECTKTGASGVVVNKMKYVWVADLGVAFQTEYTSFRSTGRYTIRSLDIQK</sequence>
<keyword evidence="2" id="KW-1185">Reference proteome</keyword>
<dbReference type="EMBL" id="QVLS01000003">
    <property type="protein sequence ID" value="RFP80416.1"/>
    <property type="molecule type" value="Genomic_DNA"/>
</dbReference>
<comment type="caution">
    <text evidence="1">The sequence shown here is derived from an EMBL/GenBank/DDBJ whole genome shotgun (WGS) entry which is preliminary data.</text>
</comment>
<proteinExistence type="predicted"/>
<protein>
    <recommendedName>
        <fullName evidence="3">DUF3108 domain-containing protein</fullName>
    </recommendedName>
</protein>
<name>A0A372ELY5_9BURK</name>
<evidence type="ECO:0008006" key="3">
    <source>
        <dbReference type="Google" id="ProtNLM"/>
    </source>
</evidence>
<evidence type="ECO:0000313" key="1">
    <source>
        <dbReference type="EMBL" id="RFP80416.1"/>
    </source>
</evidence>
<dbReference type="AlphaFoldDB" id="A0A372ELY5"/>
<organism evidence="1 2">
    <name type="scientific">Hydrogenophaga borbori</name>
    <dbReference type="NCBI Taxonomy" id="2294117"/>
    <lineage>
        <taxon>Bacteria</taxon>
        <taxon>Pseudomonadati</taxon>
        <taxon>Pseudomonadota</taxon>
        <taxon>Betaproteobacteria</taxon>
        <taxon>Burkholderiales</taxon>
        <taxon>Comamonadaceae</taxon>
        <taxon>Hydrogenophaga</taxon>
    </lineage>
</organism>
<dbReference type="Proteomes" id="UP000261931">
    <property type="component" value="Unassembled WGS sequence"/>
</dbReference>
<reference evidence="1 2" key="1">
    <citation type="submission" date="2018-08" db="EMBL/GenBank/DDBJ databases">
        <title>Hydrogenophaga sp. LA-38 isolated from sludge.</title>
        <authorList>
            <person name="Im W.-T."/>
        </authorList>
    </citation>
    <scope>NUCLEOTIDE SEQUENCE [LARGE SCALE GENOMIC DNA]</scope>
    <source>
        <strain evidence="1 2">LA-38</strain>
    </source>
</reference>
<gene>
    <name evidence="1" type="ORF">DY262_08240</name>
</gene>
<evidence type="ECO:0000313" key="2">
    <source>
        <dbReference type="Proteomes" id="UP000261931"/>
    </source>
</evidence>
<accession>A0A372ELY5</accession>